<sequence>MNWADRASNTHLNGTVRVVKSVAFEQIVHLVRLPTTRELANVFSTLTTGSMLRRAHSVVGRWQHPPRPRARGREDFVHLTHTDAYVYPNLLVGRSFVNVYHEPLMTGMSGLRSRRRASLAQIVSQINATTSGLVKSLINSGKG</sequence>
<dbReference type="AlphaFoldDB" id="A0A4C1UWK6"/>
<dbReference type="EMBL" id="BGZK01000237">
    <property type="protein sequence ID" value="GBP30825.1"/>
    <property type="molecule type" value="Genomic_DNA"/>
</dbReference>
<evidence type="ECO:0000313" key="1">
    <source>
        <dbReference type="EMBL" id="GBP30825.1"/>
    </source>
</evidence>
<accession>A0A4C1UWK6</accession>
<gene>
    <name evidence="1" type="ORF">EVAR_82567_1</name>
</gene>
<comment type="caution">
    <text evidence="1">The sequence shown here is derived from an EMBL/GenBank/DDBJ whole genome shotgun (WGS) entry which is preliminary data.</text>
</comment>
<keyword evidence="2" id="KW-1185">Reference proteome</keyword>
<name>A0A4C1UWK6_EUMVA</name>
<proteinExistence type="predicted"/>
<organism evidence="1 2">
    <name type="scientific">Eumeta variegata</name>
    <name type="common">Bagworm moth</name>
    <name type="synonym">Eumeta japonica</name>
    <dbReference type="NCBI Taxonomy" id="151549"/>
    <lineage>
        <taxon>Eukaryota</taxon>
        <taxon>Metazoa</taxon>
        <taxon>Ecdysozoa</taxon>
        <taxon>Arthropoda</taxon>
        <taxon>Hexapoda</taxon>
        <taxon>Insecta</taxon>
        <taxon>Pterygota</taxon>
        <taxon>Neoptera</taxon>
        <taxon>Endopterygota</taxon>
        <taxon>Lepidoptera</taxon>
        <taxon>Glossata</taxon>
        <taxon>Ditrysia</taxon>
        <taxon>Tineoidea</taxon>
        <taxon>Psychidae</taxon>
        <taxon>Oiketicinae</taxon>
        <taxon>Eumeta</taxon>
    </lineage>
</organism>
<evidence type="ECO:0000313" key="2">
    <source>
        <dbReference type="Proteomes" id="UP000299102"/>
    </source>
</evidence>
<reference evidence="1 2" key="1">
    <citation type="journal article" date="2019" name="Commun. Biol.">
        <title>The bagworm genome reveals a unique fibroin gene that provides high tensile strength.</title>
        <authorList>
            <person name="Kono N."/>
            <person name="Nakamura H."/>
            <person name="Ohtoshi R."/>
            <person name="Tomita M."/>
            <person name="Numata K."/>
            <person name="Arakawa K."/>
        </authorList>
    </citation>
    <scope>NUCLEOTIDE SEQUENCE [LARGE SCALE GENOMIC DNA]</scope>
</reference>
<dbReference type="Proteomes" id="UP000299102">
    <property type="component" value="Unassembled WGS sequence"/>
</dbReference>
<protein>
    <submittedName>
        <fullName evidence="1">Uncharacterized protein</fullName>
    </submittedName>
</protein>